<comment type="caution">
    <text evidence="2">The sequence shown here is derived from an EMBL/GenBank/DDBJ whole genome shotgun (WGS) entry which is preliminary data.</text>
</comment>
<proteinExistence type="predicted"/>
<evidence type="ECO:0000313" key="2">
    <source>
        <dbReference type="EMBL" id="GKT30488.1"/>
    </source>
</evidence>
<reference evidence="2" key="1">
    <citation type="submission" date="2022-03" db="EMBL/GenBank/DDBJ databases">
        <title>Draft genome sequence of Aduncisulcus paluster, a free-living microaerophilic Fornicata.</title>
        <authorList>
            <person name="Yuyama I."/>
            <person name="Kume K."/>
            <person name="Tamura T."/>
            <person name="Inagaki Y."/>
            <person name="Hashimoto T."/>
        </authorList>
    </citation>
    <scope>NUCLEOTIDE SEQUENCE</scope>
    <source>
        <strain evidence="2">NY0171</strain>
    </source>
</reference>
<organism evidence="2 3">
    <name type="scientific">Aduncisulcus paluster</name>
    <dbReference type="NCBI Taxonomy" id="2918883"/>
    <lineage>
        <taxon>Eukaryota</taxon>
        <taxon>Metamonada</taxon>
        <taxon>Carpediemonas-like organisms</taxon>
        <taxon>Aduncisulcus</taxon>
    </lineage>
</organism>
<dbReference type="Proteomes" id="UP001057375">
    <property type="component" value="Unassembled WGS sequence"/>
</dbReference>
<accession>A0ABQ5KD65</accession>
<feature type="region of interest" description="Disordered" evidence="1">
    <location>
        <begin position="80"/>
        <end position="107"/>
    </location>
</feature>
<name>A0ABQ5KD65_9EUKA</name>
<dbReference type="EMBL" id="BQXS01008820">
    <property type="protein sequence ID" value="GKT30488.1"/>
    <property type="molecule type" value="Genomic_DNA"/>
</dbReference>
<evidence type="ECO:0000256" key="1">
    <source>
        <dbReference type="SAM" id="MobiDB-lite"/>
    </source>
</evidence>
<evidence type="ECO:0000313" key="3">
    <source>
        <dbReference type="Proteomes" id="UP001057375"/>
    </source>
</evidence>
<keyword evidence="3" id="KW-1185">Reference proteome</keyword>
<protein>
    <submittedName>
        <fullName evidence="2">Uncharacterized protein</fullName>
    </submittedName>
</protein>
<sequence length="107" mass="12032">MDWKDDVVAHCGGDIDRLRPWGWLLSGFAEDTSMRFLYFVRHCAGLDGEASNHLLWLWDNEGDKEEIGICFSALKLPLPSSETAEEGDEEVTHGAPQPPEDDEEAEK</sequence>
<gene>
    <name evidence="2" type="ORF">ADUPG1_005516</name>
</gene>